<protein>
    <submittedName>
        <fullName evidence="1">Uncharacterized protein</fullName>
    </submittedName>
</protein>
<proteinExistence type="predicted"/>
<name>A0A1S1NP16_9MYCO</name>
<evidence type="ECO:0000313" key="2">
    <source>
        <dbReference type="Proteomes" id="UP000179734"/>
    </source>
</evidence>
<organism evidence="1 2">
    <name type="scientific">Mycobacterium talmoniae</name>
    <dbReference type="NCBI Taxonomy" id="1858794"/>
    <lineage>
        <taxon>Bacteria</taxon>
        <taxon>Bacillati</taxon>
        <taxon>Actinomycetota</taxon>
        <taxon>Actinomycetes</taxon>
        <taxon>Mycobacteriales</taxon>
        <taxon>Mycobacteriaceae</taxon>
        <taxon>Mycobacterium</taxon>
    </lineage>
</organism>
<keyword evidence="2" id="KW-1185">Reference proteome</keyword>
<sequence>MYGGGSRRGGVDVTIRLARSPGLAIRAQEHQIFVDELRRLAAEAADARVTAIAERAAAGVTA</sequence>
<dbReference type="EMBL" id="MLQM01000010">
    <property type="protein sequence ID" value="OHV05958.1"/>
    <property type="molecule type" value="Genomic_DNA"/>
</dbReference>
<gene>
    <name evidence="1" type="ORF">BKN37_03800</name>
</gene>
<accession>A0A1S1NP16</accession>
<evidence type="ECO:0000313" key="1">
    <source>
        <dbReference type="EMBL" id="OHV05958.1"/>
    </source>
</evidence>
<dbReference type="Proteomes" id="UP000179734">
    <property type="component" value="Unassembled WGS sequence"/>
</dbReference>
<reference evidence="1 2" key="1">
    <citation type="submission" date="2016-10" db="EMBL/GenBank/DDBJ databases">
        <title>Genome sequence of Mycobacterium talmonii.</title>
        <authorList>
            <person name="Greninger A.L."/>
            <person name="Elliott B."/>
            <person name="Vasireddy S."/>
            <person name="Vasireddy R."/>
        </authorList>
    </citation>
    <scope>NUCLEOTIDE SEQUENCE [LARGE SCALE GENOMIC DNA]</scope>
    <source>
        <strain evidence="2">NE-TNMC-100812</strain>
    </source>
</reference>
<comment type="caution">
    <text evidence="1">The sequence shown here is derived from an EMBL/GenBank/DDBJ whole genome shotgun (WGS) entry which is preliminary data.</text>
</comment>
<dbReference type="AlphaFoldDB" id="A0A1S1NP16"/>